<dbReference type="Proteomes" id="UP000785679">
    <property type="component" value="Unassembled WGS sequence"/>
</dbReference>
<proteinExistence type="predicted"/>
<keyword evidence="2" id="KW-1185">Reference proteome</keyword>
<comment type="caution">
    <text evidence="1">The sequence shown here is derived from an EMBL/GenBank/DDBJ whole genome shotgun (WGS) entry which is preliminary data.</text>
</comment>
<accession>A0A8J8NDT0</accession>
<dbReference type="EMBL" id="RRYP01020338">
    <property type="protein sequence ID" value="TNV72958.1"/>
    <property type="molecule type" value="Genomic_DNA"/>
</dbReference>
<gene>
    <name evidence="1" type="ORF">FGO68_gene1025</name>
</gene>
<protein>
    <submittedName>
        <fullName evidence="1">Uncharacterized protein</fullName>
    </submittedName>
</protein>
<name>A0A8J8NDT0_HALGN</name>
<sequence>MNRLRKGPKFKAIKFPRTAISIDCDGVLDLNQHVMGLCGLGIYQACAQSKCHNMEYFHYCNSLKIINIFSIGKE</sequence>
<evidence type="ECO:0000313" key="1">
    <source>
        <dbReference type="EMBL" id="TNV72958.1"/>
    </source>
</evidence>
<dbReference type="AlphaFoldDB" id="A0A8J8NDT0"/>
<reference evidence="1" key="1">
    <citation type="submission" date="2019-06" db="EMBL/GenBank/DDBJ databases">
        <authorList>
            <person name="Zheng W."/>
        </authorList>
    </citation>
    <scope>NUCLEOTIDE SEQUENCE</scope>
    <source>
        <strain evidence="1">QDHG01</strain>
    </source>
</reference>
<evidence type="ECO:0000313" key="2">
    <source>
        <dbReference type="Proteomes" id="UP000785679"/>
    </source>
</evidence>
<organism evidence="1 2">
    <name type="scientific">Halteria grandinella</name>
    <dbReference type="NCBI Taxonomy" id="5974"/>
    <lineage>
        <taxon>Eukaryota</taxon>
        <taxon>Sar</taxon>
        <taxon>Alveolata</taxon>
        <taxon>Ciliophora</taxon>
        <taxon>Intramacronucleata</taxon>
        <taxon>Spirotrichea</taxon>
        <taxon>Stichotrichia</taxon>
        <taxon>Sporadotrichida</taxon>
        <taxon>Halteriidae</taxon>
        <taxon>Halteria</taxon>
    </lineage>
</organism>